<evidence type="ECO:0000256" key="3">
    <source>
        <dbReference type="ARBA" id="ARBA00008397"/>
    </source>
</evidence>
<comment type="similarity">
    <text evidence="3 7">Belongs to the metallo-dependent hydrolases superfamily. Uronate isomerase family.</text>
</comment>
<dbReference type="NCBIfam" id="NF002794">
    <property type="entry name" value="PRK02925.1"/>
    <property type="match status" value="1"/>
</dbReference>
<protein>
    <recommendedName>
        <fullName evidence="5 7">Uronate isomerase</fullName>
        <ecNumber evidence="4 7">5.3.1.12</ecNumber>
    </recommendedName>
    <alternativeName>
        <fullName evidence="7">Glucuronate isomerase</fullName>
    </alternativeName>
    <alternativeName>
        <fullName evidence="7">Uronic isomerase</fullName>
    </alternativeName>
</protein>
<evidence type="ECO:0000313" key="9">
    <source>
        <dbReference type="Proteomes" id="UP000886881"/>
    </source>
</evidence>
<evidence type="ECO:0000256" key="2">
    <source>
        <dbReference type="ARBA" id="ARBA00004892"/>
    </source>
</evidence>
<reference evidence="8" key="1">
    <citation type="submission" date="2020-10" db="EMBL/GenBank/DDBJ databases">
        <authorList>
            <person name="Gilroy R."/>
        </authorList>
    </citation>
    <scope>NUCLEOTIDE SEQUENCE</scope>
    <source>
        <strain evidence="8">ChiHecec2B26-709</strain>
    </source>
</reference>
<dbReference type="Proteomes" id="UP000886881">
    <property type="component" value="Unassembled WGS sequence"/>
</dbReference>
<evidence type="ECO:0000313" key="8">
    <source>
        <dbReference type="EMBL" id="HIT47386.1"/>
    </source>
</evidence>
<organism evidence="8 9">
    <name type="scientific">Candidatus Cryptobacteroides merdipullorum</name>
    <dbReference type="NCBI Taxonomy" id="2840771"/>
    <lineage>
        <taxon>Bacteria</taxon>
        <taxon>Pseudomonadati</taxon>
        <taxon>Bacteroidota</taxon>
        <taxon>Bacteroidia</taxon>
        <taxon>Bacteroidales</taxon>
        <taxon>Candidatus Cryptobacteroides</taxon>
    </lineage>
</organism>
<dbReference type="PANTHER" id="PTHR30068">
    <property type="entry name" value="URONATE ISOMERASE"/>
    <property type="match status" value="1"/>
</dbReference>
<evidence type="ECO:0000256" key="6">
    <source>
        <dbReference type="ARBA" id="ARBA00023235"/>
    </source>
</evidence>
<dbReference type="Pfam" id="PF02614">
    <property type="entry name" value="UxaC"/>
    <property type="match status" value="1"/>
</dbReference>
<dbReference type="Gene3D" id="1.10.2020.10">
    <property type="entry name" value="uronate isomerase, domain 2, chain A"/>
    <property type="match status" value="1"/>
</dbReference>
<evidence type="ECO:0000256" key="7">
    <source>
        <dbReference type="HAMAP-Rule" id="MF_00675"/>
    </source>
</evidence>
<evidence type="ECO:0000256" key="4">
    <source>
        <dbReference type="ARBA" id="ARBA00012546"/>
    </source>
</evidence>
<name>A0A9D1GNG0_9BACT</name>
<dbReference type="GO" id="GO:0008880">
    <property type="term" value="F:glucuronate isomerase activity"/>
    <property type="evidence" value="ECO:0007669"/>
    <property type="project" value="UniProtKB-UniRule"/>
</dbReference>
<accession>A0A9D1GNG0</accession>
<comment type="catalytic activity">
    <reaction evidence="7">
        <text>aldehydo-D-galacturonate = keto-D-tagaturonate</text>
        <dbReference type="Rhea" id="RHEA:27702"/>
        <dbReference type="ChEBI" id="CHEBI:12952"/>
        <dbReference type="ChEBI" id="CHEBI:17886"/>
    </reaction>
</comment>
<proteinExistence type="inferred from homology"/>
<dbReference type="EMBL" id="DVLC01000112">
    <property type="protein sequence ID" value="HIT47386.1"/>
    <property type="molecule type" value="Genomic_DNA"/>
</dbReference>
<dbReference type="InterPro" id="IPR032466">
    <property type="entry name" value="Metal_Hydrolase"/>
</dbReference>
<dbReference type="GO" id="GO:0042840">
    <property type="term" value="P:D-glucuronate catabolic process"/>
    <property type="evidence" value="ECO:0007669"/>
    <property type="project" value="TreeGrafter"/>
</dbReference>
<comment type="catalytic activity">
    <reaction evidence="1 7">
        <text>D-glucuronate = D-fructuronate</text>
        <dbReference type="Rhea" id="RHEA:13049"/>
        <dbReference type="ChEBI" id="CHEBI:58720"/>
        <dbReference type="ChEBI" id="CHEBI:59863"/>
        <dbReference type="EC" id="5.3.1.12"/>
    </reaction>
</comment>
<dbReference type="Gene3D" id="3.20.20.140">
    <property type="entry name" value="Metal-dependent hydrolases"/>
    <property type="match status" value="1"/>
</dbReference>
<evidence type="ECO:0000256" key="5">
    <source>
        <dbReference type="ARBA" id="ARBA00020555"/>
    </source>
</evidence>
<dbReference type="GO" id="GO:0019698">
    <property type="term" value="P:D-galacturonate catabolic process"/>
    <property type="evidence" value="ECO:0007669"/>
    <property type="project" value="TreeGrafter"/>
</dbReference>
<dbReference type="HAMAP" id="MF_00675">
    <property type="entry name" value="UxaC"/>
    <property type="match status" value="1"/>
</dbReference>
<comment type="pathway">
    <text evidence="2 7">Carbohydrate metabolism; pentose and glucuronate interconversion.</text>
</comment>
<sequence>MMSFINDDFMLSCDTAKQLYHEHAEKMPIIDYHCHLVPQQIAENIQFRDITQLWLVDGHYGDHYKWRAMRANGVSEDYLTGGKHSAWETFEKWAETVPYTMRNPLYHWTHLELKRVFGIDKLLSPKTAREIFEECNAKLATDEFRGQALIRKFNVETVCTTDDPADDLRWHKMIAEHPFGTRVIPAWRPDKAMAIEDPASYNEYLKKLGEAAGIEIRSYADLREALQRRHDYFSSMGSKLSDHGLENFYAEDYTEAEIENIFKGVLAGRKPEPAELNKFRSAFLYDQAVMDAEAGWVQQFHIGAIRNNNSRMFKLVGPDTGYDAIHDQEIAAAGNRFLDRLASENKLAKTILYCLNPKDNEVMMTMLYNFNDGSVPGKMQFGSGWWFLDQEVGMRRQMDALSVLGLFSRFVGMLTDSRSFISYPRHEYFRRILCDVIGSDVEKGKLPASEMDILGRMVEDISYNNAKNYFNF</sequence>
<dbReference type="SUPFAM" id="SSF51556">
    <property type="entry name" value="Metallo-dependent hydrolases"/>
    <property type="match status" value="1"/>
</dbReference>
<dbReference type="AlphaFoldDB" id="A0A9D1GNG0"/>
<dbReference type="EC" id="5.3.1.12" evidence="4 7"/>
<dbReference type="PANTHER" id="PTHR30068:SF4">
    <property type="entry name" value="URONATE ISOMERASE"/>
    <property type="match status" value="1"/>
</dbReference>
<evidence type="ECO:0000256" key="1">
    <source>
        <dbReference type="ARBA" id="ARBA00001165"/>
    </source>
</evidence>
<gene>
    <name evidence="7 8" type="primary">uxaC</name>
    <name evidence="8" type="ORF">IAC35_05975</name>
</gene>
<comment type="caution">
    <text evidence="8">The sequence shown here is derived from an EMBL/GenBank/DDBJ whole genome shotgun (WGS) entry which is preliminary data.</text>
</comment>
<dbReference type="InterPro" id="IPR003766">
    <property type="entry name" value="Uronate_isomerase"/>
</dbReference>
<keyword evidence="6 7" id="KW-0413">Isomerase</keyword>
<reference evidence="8" key="2">
    <citation type="journal article" date="2021" name="PeerJ">
        <title>Extensive microbial diversity within the chicken gut microbiome revealed by metagenomics and culture.</title>
        <authorList>
            <person name="Gilroy R."/>
            <person name="Ravi A."/>
            <person name="Getino M."/>
            <person name="Pursley I."/>
            <person name="Horton D.L."/>
            <person name="Alikhan N.F."/>
            <person name="Baker D."/>
            <person name="Gharbi K."/>
            <person name="Hall N."/>
            <person name="Watson M."/>
            <person name="Adriaenssens E.M."/>
            <person name="Foster-Nyarko E."/>
            <person name="Jarju S."/>
            <person name="Secka A."/>
            <person name="Antonio M."/>
            <person name="Oren A."/>
            <person name="Chaudhuri R.R."/>
            <person name="La Ragione R."/>
            <person name="Hildebrand F."/>
            <person name="Pallen M.J."/>
        </authorList>
    </citation>
    <scope>NUCLEOTIDE SEQUENCE</scope>
    <source>
        <strain evidence="8">ChiHecec2B26-709</strain>
    </source>
</reference>